<name>A0A392R3C4_9FABA</name>
<sequence>MLAVNTIESGTTIELNSHFSKQEQKEEKKESL</sequence>
<keyword evidence="2" id="KW-1185">Reference proteome</keyword>
<comment type="caution">
    <text evidence="1">The sequence shown here is derived from an EMBL/GenBank/DDBJ whole genome shotgun (WGS) entry which is preliminary data.</text>
</comment>
<evidence type="ECO:0000313" key="2">
    <source>
        <dbReference type="Proteomes" id="UP000265520"/>
    </source>
</evidence>
<evidence type="ECO:0000313" key="1">
    <source>
        <dbReference type="EMBL" id="MCI31098.1"/>
    </source>
</evidence>
<organism evidence="1 2">
    <name type="scientific">Trifolium medium</name>
    <dbReference type="NCBI Taxonomy" id="97028"/>
    <lineage>
        <taxon>Eukaryota</taxon>
        <taxon>Viridiplantae</taxon>
        <taxon>Streptophyta</taxon>
        <taxon>Embryophyta</taxon>
        <taxon>Tracheophyta</taxon>
        <taxon>Spermatophyta</taxon>
        <taxon>Magnoliopsida</taxon>
        <taxon>eudicotyledons</taxon>
        <taxon>Gunneridae</taxon>
        <taxon>Pentapetalae</taxon>
        <taxon>rosids</taxon>
        <taxon>fabids</taxon>
        <taxon>Fabales</taxon>
        <taxon>Fabaceae</taxon>
        <taxon>Papilionoideae</taxon>
        <taxon>50 kb inversion clade</taxon>
        <taxon>NPAAA clade</taxon>
        <taxon>Hologalegina</taxon>
        <taxon>IRL clade</taxon>
        <taxon>Trifolieae</taxon>
        <taxon>Trifolium</taxon>
    </lineage>
</organism>
<feature type="non-terminal residue" evidence="1">
    <location>
        <position position="32"/>
    </location>
</feature>
<dbReference type="Proteomes" id="UP000265520">
    <property type="component" value="Unassembled WGS sequence"/>
</dbReference>
<dbReference type="AlphaFoldDB" id="A0A392R3C4"/>
<reference evidence="1 2" key="1">
    <citation type="journal article" date="2018" name="Front. Plant Sci.">
        <title>Red Clover (Trifolium pratense) and Zigzag Clover (T. medium) - A Picture of Genomic Similarities and Differences.</title>
        <authorList>
            <person name="Dluhosova J."/>
            <person name="Istvanek J."/>
            <person name="Nedelnik J."/>
            <person name="Repkova J."/>
        </authorList>
    </citation>
    <scope>NUCLEOTIDE SEQUENCE [LARGE SCALE GENOMIC DNA]</scope>
    <source>
        <strain evidence="2">cv. 10/8</strain>
        <tissue evidence="1">Leaf</tissue>
    </source>
</reference>
<dbReference type="EMBL" id="LXQA010184661">
    <property type="protein sequence ID" value="MCI31098.1"/>
    <property type="molecule type" value="Genomic_DNA"/>
</dbReference>
<accession>A0A392R3C4</accession>
<proteinExistence type="predicted"/>
<protein>
    <submittedName>
        <fullName evidence="1">Uncharacterized protein</fullName>
    </submittedName>
</protein>